<protein>
    <recommendedName>
        <fullName evidence="4">Amidohydrolase-related domain-containing protein</fullName>
    </recommendedName>
</protein>
<feature type="transmembrane region" description="Helical" evidence="3">
    <location>
        <begin position="12"/>
        <end position="32"/>
    </location>
</feature>
<dbReference type="SUPFAM" id="SSF51556">
    <property type="entry name" value="Metallo-dependent hydrolases"/>
    <property type="match status" value="1"/>
</dbReference>
<dbReference type="InterPro" id="IPR006680">
    <property type="entry name" value="Amidohydro-rel"/>
</dbReference>
<keyword evidence="2" id="KW-0210">Decarboxylase</keyword>
<name>A0ABD3I4T1_9MARC</name>
<dbReference type="PANTHER" id="PTHR21240">
    <property type="entry name" value="2-AMINO-3-CARBOXYLMUCONATE-6-SEMIALDEHYDE DECARBOXYLASE"/>
    <property type="match status" value="1"/>
</dbReference>
<sequence length="395" mass="43016">MGERTLTRISRGAIQGGLLVVALTYLLVPFSANASTQGDREQKIYGAGGLPPFSIPPGTKRIDTHCHFIPPFYLDILRAKGLDSGGRAIPKWTPEEHIELLDTLGVETAVVSISTPGVHLPGFDRDDARKLARDLNEYGHKISVEYPGRFLFFATLTLPDVEGAVAEAIYALDTLKAAGVILFANHEGEYLGSKKFDPLMAVLNEREAVVFVHPNKVPLAPVPDTVEDSGVPEFLIDFLLDTTRAASNLILKDVTGRYPNIKFILSHSGGFMPFAAYRIGGALSFLTKAPMPKVLGALQSFYVDTALSSSPSALPSTVAFVPHNHITFGSDFPFAPTFGIKIATSQLDGYQGLETEKKTWVNYDNASDLLKKPLAHWRTTWEAPAASPETQHEEL</sequence>
<dbReference type="AlphaFoldDB" id="A0ABD3I4T1"/>
<dbReference type="EMBL" id="JBJQOH010000002">
    <property type="protein sequence ID" value="KAL3698698.1"/>
    <property type="molecule type" value="Genomic_DNA"/>
</dbReference>
<keyword evidence="3" id="KW-0472">Membrane</keyword>
<keyword evidence="3" id="KW-1133">Transmembrane helix</keyword>
<feature type="domain" description="Amidohydrolase-related" evidence="4">
    <location>
        <begin position="62"/>
        <end position="370"/>
    </location>
</feature>
<evidence type="ECO:0000256" key="1">
    <source>
        <dbReference type="ARBA" id="ARBA00023239"/>
    </source>
</evidence>
<comment type="caution">
    <text evidence="5">The sequence shown here is derived from an EMBL/GenBank/DDBJ whole genome shotgun (WGS) entry which is preliminary data.</text>
</comment>
<reference evidence="5 6" key="1">
    <citation type="submission" date="2024-09" db="EMBL/GenBank/DDBJ databases">
        <title>Chromosome-scale assembly of Riccia sorocarpa.</title>
        <authorList>
            <person name="Paukszto L."/>
        </authorList>
    </citation>
    <scope>NUCLEOTIDE SEQUENCE [LARGE SCALE GENOMIC DNA]</scope>
    <source>
        <strain evidence="5">LP-2024</strain>
        <tissue evidence="5">Aerial parts of the thallus</tissue>
    </source>
</reference>
<keyword evidence="1 2" id="KW-0456">Lyase</keyword>
<gene>
    <name evidence="5" type="ORF">R1sor_012774</name>
</gene>
<dbReference type="PANTHER" id="PTHR21240:SF28">
    <property type="entry name" value="ISO-OROTATE DECARBOXYLASE (EUROFUNG)"/>
    <property type="match status" value="1"/>
</dbReference>
<organism evidence="5 6">
    <name type="scientific">Riccia sorocarpa</name>
    <dbReference type="NCBI Taxonomy" id="122646"/>
    <lineage>
        <taxon>Eukaryota</taxon>
        <taxon>Viridiplantae</taxon>
        <taxon>Streptophyta</taxon>
        <taxon>Embryophyta</taxon>
        <taxon>Marchantiophyta</taxon>
        <taxon>Marchantiopsida</taxon>
        <taxon>Marchantiidae</taxon>
        <taxon>Marchantiales</taxon>
        <taxon>Ricciaceae</taxon>
        <taxon>Riccia</taxon>
    </lineage>
</organism>
<proteinExistence type="inferred from homology"/>
<dbReference type="Proteomes" id="UP001633002">
    <property type="component" value="Unassembled WGS sequence"/>
</dbReference>
<dbReference type="InterPro" id="IPR032465">
    <property type="entry name" value="ACMSD"/>
</dbReference>
<dbReference type="GO" id="GO:0016831">
    <property type="term" value="F:carboxy-lyase activity"/>
    <property type="evidence" value="ECO:0007669"/>
    <property type="project" value="UniProtKB-KW"/>
</dbReference>
<evidence type="ECO:0000313" key="5">
    <source>
        <dbReference type="EMBL" id="KAL3698698.1"/>
    </source>
</evidence>
<accession>A0ABD3I4T1</accession>
<keyword evidence="6" id="KW-1185">Reference proteome</keyword>
<evidence type="ECO:0000256" key="2">
    <source>
        <dbReference type="RuleBase" id="RU366045"/>
    </source>
</evidence>
<evidence type="ECO:0000256" key="3">
    <source>
        <dbReference type="SAM" id="Phobius"/>
    </source>
</evidence>
<dbReference type="Pfam" id="PF04909">
    <property type="entry name" value="Amidohydro_2"/>
    <property type="match status" value="1"/>
</dbReference>
<evidence type="ECO:0000259" key="4">
    <source>
        <dbReference type="Pfam" id="PF04909"/>
    </source>
</evidence>
<comment type="similarity">
    <text evidence="2">Belongs to the metallo-dependent hydrolases superfamily.</text>
</comment>
<keyword evidence="3" id="KW-0812">Transmembrane</keyword>
<dbReference type="Gene3D" id="3.20.20.140">
    <property type="entry name" value="Metal-dependent hydrolases"/>
    <property type="match status" value="1"/>
</dbReference>
<dbReference type="InterPro" id="IPR032466">
    <property type="entry name" value="Metal_Hydrolase"/>
</dbReference>
<evidence type="ECO:0000313" key="6">
    <source>
        <dbReference type="Proteomes" id="UP001633002"/>
    </source>
</evidence>